<protein>
    <submittedName>
        <fullName evidence="2">Uncharacterized protein</fullName>
    </submittedName>
</protein>
<organism evidence="2 3">
    <name type="scientific">Chryseobacterium pennipullorum</name>
    <dbReference type="NCBI Taxonomy" id="2258963"/>
    <lineage>
        <taxon>Bacteria</taxon>
        <taxon>Pseudomonadati</taxon>
        <taxon>Bacteroidota</taxon>
        <taxon>Flavobacteriia</taxon>
        <taxon>Flavobacteriales</taxon>
        <taxon>Weeksellaceae</taxon>
        <taxon>Chryseobacterium group</taxon>
        <taxon>Chryseobacterium</taxon>
    </lineage>
</organism>
<feature type="compositionally biased region" description="Low complexity" evidence="1">
    <location>
        <begin position="49"/>
        <end position="67"/>
    </location>
</feature>
<evidence type="ECO:0000256" key="1">
    <source>
        <dbReference type="SAM" id="MobiDB-lite"/>
    </source>
</evidence>
<evidence type="ECO:0000313" key="2">
    <source>
        <dbReference type="EMBL" id="REC47329.1"/>
    </source>
</evidence>
<proteinExistence type="predicted"/>
<dbReference type="Proteomes" id="UP000256257">
    <property type="component" value="Unassembled WGS sequence"/>
</dbReference>
<comment type="caution">
    <text evidence="2">The sequence shown here is derived from an EMBL/GenBank/DDBJ whole genome shotgun (WGS) entry which is preliminary data.</text>
</comment>
<sequence>MVLLTRESRPPPVFILFLKILYLDDKGFFFGFILKATTNPPTTQPPTTQPATNQPINQQRNNQQQRS</sequence>
<name>A0A3D9B1B2_9FLAO</name>
<reference evidence="2 3" key="1">
    <citation type="submission" date="2018-06" db="EMBL/GenBank/DDBJ databases">
        <title>Novel Chryseobacterium species.</title>
        <authorList>
            <person name="Newman J."/>
            <person name="Hugo C."/>
            <person name="Oosthuizen L."/>
            <person name="Charimba G."/>
        </authorList>
    </citation>
    <scope>NUCLEOTIDE SEQUENCE [LARGE SCALE GENOMIC DNA]</scope>
    <source>
        <strain evidence="2 3">7_F195</strain>
    </source>
</reference>
<keyword evidence="3" id="KW-1185">Reference proteome</keyword>
<feature type="region of interest" description="Disordered" evidence="1">
    <location>
        <begin position="39"/>
        <end position="67"/>
    </location>
</feature>
<accession>A0A3D9B1B2</accession>
<evidence type="ECO:0000313" key="3">
    <source>
        <dbReference type="Proteomes" id="UP000256257"/>
    </source>
</evidence>
<dbReference type="EMBL" id="QNVV01000009">
    <property type="protein sequence ID" value="REC47329.1"/>
    <property type="molecule type" value="Genomic_DNA"/>
</dbReference>
<dbReference type="AlphaFoldDB" id="A0A3D9B1B2"/>
<gene>
    <name evidence="2" type="ORF">DRF67_12020</name>
</gene>